<dbReference type="Proteomes" id="UP000239480">
    <property type="component" value="Unassembled WGS sequence"/>
</dbReference>
<protein>
    <submittedName>
        <fullName evidence="3">SAF domain-containing protein</fullName>
    </submittedName>
</protein>
<dbReference type="Pfam" id="PF08666">
    <property type="entry name" value="SAF"/>
    <property type="match status" value="1"/>
</dbReference>
<dbReference type="PANTHER" id="PTHR30536:SF5">
    <property type="entry name" value="ALTRONATE DEHYDRATASE"/>
    <property type="match status" value="1"/>
</dbReference>
<keyword evidence="4" id="KW-1185">Reference proteome</keyword>
<name>A0A2T0RMX8_9RHOB</name>
<feature type="domain" description="SAF" evidence="2">
    <location>
        <begin position="18"/>
        <end position="89"/>
    </location>
</feature>
<reference evidence="3 4" key="1">
    <citation type="submission" date="2018-03" db="EMBL/GenBank/DDBJ databases">
        <title>Genomic Encyclopedia of Archaeal and Bacterial Type Strains, Phase II (KMG-II): from individual species to whole genera.</title>
        <authorList>
            <person name="Goeker M."/>
        </authorList>
    </citation>
    <scope>NUCLEOTIDE SEQUENCE [LARGE SCALE GENOMIC DNA]</scope>
    <source>
        <strain evidence="3 4">DSM 29328</strain>
    </source>
</reference>
<evidence type="ECO:0000313" key="3">
    <source>
        <dbReference type="EMBL" id="PRY22480.1"/>
    </source>
</evidence>
<evidence type="ECO:0000256" key="1">
    <source>
        <dbReference type="ARBA" id="ARBA00023239"/>
    </source>
</evidence>
<comment type="caution">
    <text evidence="3">The sequence shown here is derived from an EMBL/GenBank/DDBJ whole genome shotgun (WGS) entry which is preliminary data.</text>
</comment>
<dbReference type="AlphaFoldDB" id="A0A2T0RMX8"/>
<dbReference type="GO" id="GO:0019698">
    <property type="term" value="P:D-galacturonate catabolic process"/>
    <property type="evidence" value="ECO:0007669"/>
    <property type="project" value="TreeGrafter"/>
</dbReference>
<dbReference type="InterPro" id="IPR044144">
    <property type="entry name" value="SAF_UxaA/GarD"/>
</dbReference>
<dbReference type="Gene3D" id="2.30.130.110">
    <property type="match status" value="1"/>
</dbReference>
<proteinExistence type="predicted"/>
<dbReference type="PANTHER" id="PTHR30536">
    <property type="entry name" value="ALTRONATE/GALACTARATE DEHYDRATASE"/>
    <property type="match status" value="1"/>
</dbReference>
<organism evidence="3 4">
    <name type="scientific">Aliiruegeria haliotis</name>
    <dbReference type="NCBI Taxonomy" id="1280846"/>
    <lineage>
        <taxon>Bacteria</taxon>
        <taxon>Pseudomonadati</taxon>
        <taxon>Pseudomonadota</taxon>
        <taxon>Alphaproteobacteria</taxon>
        <taxon>Rhodobacterales</taxon>
        <taxon>Roseobacteraceae</taxon>
        <taxon>Aliiruegeria</taxon>
    </lineage>
</organism>
<sequence>MAMDKPARQDPLVTNDADNIGVSKRSAAAGSIQQVGTRQVTLETTVGMGHKVALAPIREGQDVMKYGFPIGVATCDIAPGAHVHLHNSASRYTVIRDRESEK</sequence>
<dbReference type="SMART" id="SM00858">
    <property type="entry name" value="SAF"/>
    <property type="match status" value="1"/>
</dbReference>
<dbReference type="InterPro" id="IPR013974">
    <property type="entry name" value="SAF"/>
</dbReference>
<dbReference type="InterPro" id="IPR052172">
    <property type="entry name" value="UxaA_altronate/galactarate_dh"/>
</dbReference>
<gene>
    <name evidence="3" type="ORF">CLV78_10620</name>
</gene>
<dbReference type="EMBL" id="PVTD01000006">
    <property type="protein sequence ID" value="PRY22480.1"/>
    <property type="molecule type" value="Genomic_DNA"/>
</dbReference>
<dbReference type="CDD" id="cd11613">
    <property type="entry name" value="SAF_AH_GD"/>
    <property type="match status" value="1"/>
</dbReference>
<evidence type="ECO:0000259" key="2">
    <source>
        <dbReference type="SMART" id="SM00858"/>
    </source>
</evidence>
<accession>A0A2T0RMX8</accession>
<keyword evidence="1" id="KW-0456">Lyase</keyword>
<evidence type="ECO:0000313" key="4">
    <source>
        <dbReference type="Proteomes" id="UP000239480"/>
    </source>
</evidence>
<dbReference type="GO" id="GO:0016829">
    <property type="term" value="F:lyase activity"/>
    <property type="evidence" value="ECO:0007669"/>
    <property type="project" value="UniProtKB-KW"/>
</dbReference>